<comment type="caution">
    <text evidence="1">The sequence shown here is derived from an EMBL/GenBank/DDBJ whole genome shotgun (WGS) entry which is preliminary data.</text>
</comment>
<evidence type="ECO:0000313" key="1">
    <source>
        <dbReference type="EMBL" id="PKI43461.1"/>
    </source>
</evidence>
<dbReference type="EMBL" id="PGOL01003048">
    <property type="protein sequence ID" value="PKI43461.1"/>
    <property type="molecule type" value="Genomic_DNA"/>
</dbReference>
<dbReference type="AlphaFoldDB" id="A0A2I0IHG2"/>
<reference evidence="1 2" key="1">
    <citation type="submission" date="2017-11" db="EMBL/GenBank/DDBJ databases">
        <title>De-novo sequencing of pomegranate (Punica granatum L.) genome.</title>
        <authorList>
            <person name="Akparov Z."/>
            <person name="Amiraslanov A."/>
            <person name="Hajiyeva S."/>
            <person name="Abbasov M."/>
            <person name="Kaur K."/>
            <person name="Hamwieh A."/>
            <person name="Solovyev V."/>
            <person name="Salamov A."/>
            <person name="Braich B."/>
            <person name="Kosarev P."/>
            <person name="Mahmoud A."/>
            <person name="Hajiyev E."/>
            <person name="Babayeva S."/>
            <person name="Izzatullayeva V."/>
            <person name="Mammadov A."/>
            <person name="Mammadov A."/>
            <person name="Sharifova S."/>
            <person name="Ojaghi J."/>
            <person name="Eynullazada K."/>
            <person name="Bayramov B."/>
            <person name="Abdulazimova A."/>
            <person name="Shahmuradov I."/>
        </authorList>
    </citation>
    <scope>NUCLEOTIDE SEQUENCE [LARGE SCALE GENOMIC DNA]</scope>
    <source>
        <strain evidence="2">cv. AG2017</strain>
        <tissue evidence="1">Leaf</tissue>
    </source>
</reference>
<dbReference type="PANTHER" id="PTHR37723:SF1">
    <property type="entry name" value="PROTEIN FAR-RED-ELONGATED HYPOCOTYL 1-LIKE"/>
    <property type="match status" value="1"/>
</dbReference>
<name>A0A2I0IHG2_PUNGR</name>
<dbReference type="GO" id="GO:0009639">
    <property type="term" value="P:response to red or far red light"/>
    <property type="evidence" value="ECO:0007669"/>
    <property type="project" value="InterPro"/>
</dbReference>
<dbReference type="GO" id="GO:0016607">
    <property type="term" value="C:nuclear speck"/>
    <property type="evidence" value="ECO:0007669"/>
    <property type="project" value="TreeGrafter"/>
</dbReference>
<protein>
    <submittedName>
        <fullName evidence="1">Uncharacterized protein</fullName>
    </submittedName>
</protein>
<sequence>MEEEEEDKESLLYNTNSFGEIKMFHGSILDLNKKRKLQSELLGLPTPKHTCLGRGSAPSCSTFQGYPELGQLQPIVTAKATYEEIGSGLESADGSNSFMEGSVSSTMSVSAKLLSTPSTSTAIWSSENQTYSSDSNEANEMEIRAAEEDINSQSRGGPINLRQMLEEQLLEFTTHADYNGIDLMEQSGDNRTEDVLYSSGMNPNSYVLSSGRWIVEQEGQATTRKPTIDKEFEQYFSMLML</sequence>
<keyword evidence="2" id="KW-1185">Reference proteome</keyword>
<gene>
    <name evidence="1" type="ORF">CRG98_036218</name>
</gene>
<dbReference type="OrthoDB" id="1930763at2759"/>
<dbReference type="GO" id="GO:0051457">
    <property type="term" value="P:maintenance of protein location in nucleus"/>
    <property type="evidence" value="ECO:0007669"/>
    <property type="project" value="TreeGrafter"/>
</dbReference>
<dbReference type="STRING" id="22663.A0A2I0IHG2"/>
<dbReference type="PANTHER" id="PTHR37723">
    <property type="entry name" value="PROTEIN FAR-RED ELONGATED HYPOCOTYL 1"/>
    <property type="match status" value="1"/>
</dbReference>
<accession>A0A2I0IHG2</accession>
<dbReference type="GeneID" id="116200104"/>
<dbReference type="GO" id="GO:0061608">
    <property type="term" value="F:nuclear import signal receptor activity"/>
    <property type="evidence" value="ECO:0007669"/>
    <property type="project" value="TreeGrafter"/>
</dbReference>
<dbReference type="GO" id="GO:0005737">
    <property type="term" value="C:cytoplasm"/>
    <property type="evidence" value="ECO:0007669"/>
    <property type="project" value="TreeGrafter"/>
</dbReference>
<dbReference type="InterPro" id="IPR037766">
    <property type="entry name" value="FHY1"/>
</dbReference>
<organism evidence="1 2">
    <name type="scientific">Punica granatum</name>
    <name type="common">Pomegranate</name>
    <dbReference type="NCBI Taxonomy" id="22663"/>
    <lineage>
        <taxon>Eukaryota</taxon>
        <taxon>Viridiplantae</taxon>
        <taxon>Streptophyta</taxon>
        <taxon>Embryophyta</taxon>
        <taxon>Tracheophyta</taxon>
        <taxon>Spermatophyta</taxon>
        <taxon>Magnoliopsida</taxon>
        <taxon>eudicotyledons</taxon>
        <taxon>Gunneridae</taxon>
        <taxon>Pentapetalae</taxon>
        <taxon>rosids</taxon>
        <taxon>malvids</taxon>
        <taxon>Myrtales</taxon>
        <taxon>Lythraceae</taxon>
        <taxon>Punica</taxon>
    </lineage>
</organism>
<proteinExistence type="predicted"/>
<evidence type="ECO:0000313" key="2">
    <source>
        <dbReference type="Proteomes" id="UP000233551"/>
    </source>
</evidence>
<dbReference type="Proteomes" id="UP000233551">
    <property type="component" value="Unassembled WGS sequence"/>
</dbReference>